<gene>
    <name evidence="2" type="ORF">O9H85_13595</name>
</gene>
<dbReference type="InterPro" id="IPR048147">
    <property type="entry name" value="CBO0543-like"/>
</dbReference>
<feature type="transmembrane region" description="Helical" evidence="1">
    <location>
        <begin position="66"/>
        <end position="87"/>
    </location>
</feature>
<feature type="transmembrane region" description="Helical" evidence="1">
    <location>
        <begin position="36"/>
        <end position="54"/>
    </location>
</feature>
<evidence type="ECO:0000256" key="1">
    <source>
        <dbReference type="SAM" id="Phobius"/>
    </source>
</evidence>
<accession>A0ABT4Q9U2</accession>
<reference evidence="2 3" key="1">
    <citation type="submission" date="2022-12" db="EMBL/GenBank/DDBJ databases">
        <title>Draft genome sequence of Paenibacillus sp. dW9.</title>
        <authorList>
            <person name="Choi E.-W."/>
            <person name="Kim D.-U."/>
        </authorList>
    </citation>
    <scope>NUCLEOTIDE SEQUENCE [LARGE SCALE GENOMIC DNA]</scope>
    <source>
        <strain evidence="3">dW9</strain>
    </source>
</reference>
<dbReference type="EMBL" id="JAQAGZ010000008">
    <property type="protein sequence ID" value="MCZ8513445.1"/>
    <property type="molecule type" value="Genomic_DNA"/>
</dbReference>
<dbReference type="Proteomes" id="UP001527882">
    <property type="component" value="Unassembled WGS sequence"/>
</dbReference>
<dbReference type="NCBIfam" id="NF041644">
    <property type="entry name" value="CBO0543_fam"/>
    <property type="match status" value="1"/>
</dbReference>
<keyword evidence="1" id="KW-1133">Transmembrane helix</keyword>
<name>A0ABT4Q9U2_9BACL</name>
<evidence type="ECO:0000313" key="2">
    <source>
        <dbReference type="EMBL" id="MCZ8513445.1"/>
    </source>
</evidence>
<protein>
    <submittedName>
        <fullName evidence="2">Uncharacterized protein</fullName>
    </submittedName>
</protein>
<feature type="transmembrane region" description="Helical" evidence="1">
    <location>
        <begin position="116"/>
        <end position="134"/>
    </location>
</feature>
<organism evidence="2 3">
    <name type="scientific">Paenibacillus gyeongsangnamensis</name>
    <dbReference type="NCBI Taxonomy" id="3388067"/>
    <lineage>
        <taxon>Bacteria</taxon>
        <taxon>Bacillati</taxon>
        <taxon>Bacillota</taxon>
        <taxon>Bacilli</taxon>
        <taxon>Bacillales</taxon>
        <taxon>Paenibacillaceae</taxon>
        <taxon>Paenibacillus</taxon>
    </lineage>
</organism>
<keyword evidence="1" id="KW-0812">Transmembrane</keyword>
<sequence>MLYMVSGNLLYFVLTSRYELWAFEPDFPIYPVLNEMFYTLIVFPCTALLFLHHFPERRMGRTKRYVKWIAIYAAVELLFAMTGRIVYDHGWNWYWSFAFDCMMFPMLRLHYIRAGYAYAVSAVIIVILLLWFKVPLQNVMTMDFQS</sequence>
<evidence type="ECO:0000313" key="3">
    <source>
        <dbReference type="Proteomes" id="UP001527882"/>
    </source>
</evidence>
<keyword evidence="1" id="KW-0472">Membrane</keyword>
<keyword evidence="3" id="KW-1185">Reference proteome</keyword>
<proteinExistence type="predicted"/>
<comment type="caution">
    <text evidence="2">The sequence shown here is derived from an EMBL/GenBank/DDBJ whole genome shotgun (WGS) entry which is preliminary data.</text>
</comment>